<dbReference type="InterPro" id="IPR025992">
    <property type="entry name" value="Haem-bd"/>
</dbReference>
<proteinExistence type="predicted"/>
<evidence type="ECO:0000259" key="1">
    <source>
        <dbReference type="SMART" id="SM01235"/>
    </source>
</evidence>
<dbReference type="RefSeq" id="WP_124909392.1">
    <property type="nucleotide sequence ID" value="NZ_RQJP01000005.1"/>
</dbReference>
<dbReference type="AlphaFoldDB" id="A0A3P1CER2"/>
<comment type="caution">
    <text evidence="2">The sequence shown here is derived from an EMBL/GenBank/DDBJ whole genome shotgun (WGS) entry which is preliminary data.</text>
</comment>
<organism evidence="2 3">
    <name type="scientific">Larkinella knui</name>
    <dbReference type="NCBI Taxonomy" id="2025310"/>
    <lineage>
        <taxon>Bacteria</taxon>
        <taxon>Pseudomonadati</taxon>
        <taxon>Bacteroidota</taxon>
        <taxon>Cytophagia</taxon>
        <taxon>Cytophagales</taxon>
        <taxon>Spirosomataceae</taxon>
        <taxon>Larkinella</taxon>
    </lineage>
</organism>
<reference evidence="2 3" key="1">
    <citation type="submission" date="2018-11" db="EMBL/GenBank/DDBJ databases">
        <authorList>
            <person name="Zhou Z."/>
            <person name="Wang G."/>
        </authorList>
    </citation>
    <scope>NUCLEOTIDE SEQUENCE [LARGE SCALE GENOMIC DNA]</scope>
    <source>
        <strain evidence="2 3">KCTC42998</strain>
    </source>
</reference>
<dbReference type="SMART" id="SM01235">
    <property type="entry name" value="Haem_bd"/>
    <property type="match status" value="1"/>
</dbReference>
<dbReference type="Pfam" id="PF14376">
    <property type="entry name" value="Haem_bd"/>
    <property type="match status" value="1"/>
</dbReference>
<dbReference type="Proteomes" id="UP000274271">
    <property type="component" value="Unassembled WGS sequence"/>
</dbReference>
<keyword evidence="3" id="KW-1185">Reference proteome</keyword>
<evidence type="ECO:0000313" key="3">
    <source>
        <dbReference type="Proteomes" id="UP000274271"/>
    </source>
</evidence>
<evidence type="ECO:0000313" key="2">
    <source>
        <dbReference type="EMBL" id="RRB11725.1"/>
    </source>
</evidence>
<name>A0A3P1CER2_9BACT</name>
<dbReference type="EMBL" id="RQJP01000005">
    <property type="protein sequence ID" value="RRB11725.1"/>
    <property type="molecule type" value="Genomic_DNA"/>
</dbReference>
<gene>
    <name evidence="2" type="ORF">EHT87_24985</name>
</gene>
<protein>
    <submittedName>
        <fullName evidence="2">Cytochrome C</fullName>
    </submittedName>
</protein>
<sequence>MKKKVLIGILVILVGIQFIRPDKNDGPADTPQDITHFVQVPDSVTTTLKLACYNCHSNHTDYPWYANISPVSLWLAHHIDEGKDELNFSNFAQYDKKRMDHKLEEVAEEVEESHMPLPAYTLVHQDAKLSEAQKQQLIEWVKTERAKLGVIPEK</sequence>
<dbReference type="OrthoDB" id="196738at2"/>
<accession>A0A3P1CER2</accession>
<feature type="domain" description="Haem-binding" evidence="1">
    <location>
        <begin position="10"/>
        <end position="145"/>
    </location>
</feature>